<keyword evidence="1" id="KW-0732">Signal</keyword>
<feature type="signal peptide" evidence="1">
    <location>
        <begin position="1"/>
        <end position="20"/>
    </location>
</feature>
<organism evidence="2">
    <name type="scientific">Heterosigma akashiwo</name>
    <name type="common">Chromophytic alga</name>
    <name type="synonym">Heterosigma carterae</name>
    <dbReference type="NCBI Taxonomy" id="2829"/>
    <lineage>
        <taxon>Eukaryota</taxon>
        <taxon>Sar</taxon>
        <taxon>Stramenopiles</taxon>
        <taxon>Ochrophyta</taxon>
        <taxon>Raphidophyceae</taxon>
        <taxon>Chattonellales</taxon>
        <taxon>Chattonellaceae</taxon>
        <taxon>Heterosigma</taxon>
    </lineage>
</organism>
<evidence type="ECO:0000256" key="1">
    <source>
        <dbReference type="SAM" id="SignalP"/>
    </source>
</evidence>
<evidence type="ECO:0000313" key="2">
    <source>
        <dbReference type="EMBL" id="CAE0628701.1"/>
    </source>
</evidence>
<sequence length="232" mass="25612">MSLSHLLLGLLVIPALLCSGFQLSNPTLKSIVVKTPSVQLKANNDEGLPEKIDWDAELSKLQKGQIDTNKVPKGIDGMNNLEVQAVKTKSKVDKALGELPKVDLPKMEMPKVEMPKVEMPKMNLPNLPGGIPASPPPKKYVKGSYVKEFYSKKKGPQELYRRPTKKQALKVPSMQTLYGKWQFWVAVIFGLSAISAIITVSTREELIVYGNEQGLNDLISQIQVLGLFLMSG</sequence>
<dbReference type="AlphaFoldDB" id="A0A6V2RGX3"/>
<accession>A0A6V2RGX3</accession>
<reference evidence="2" key="1">
    <citation type="submission" date="2021-01" db="EMBL/GenBank/DDBJ databases">
        <authorList>
            <person name="Corre E."/>
            <person name="Pelletier E."/>
            <person name="Niang G."/>
            <person name="Scheremetjew M."/>
            <person name="Finn R."/>
            <person name="Kale V."/>
            <person name="Holt S."/>
            <person name="Cochrane G."/>
            <person name="Meng A."/>
            <person name="Brown T."/>
            <person name="Cohen L."/>
        </authorList>
    </citation>
    <scope>NUCLEOTIDE SEQUENCE</scope>
    <source>
        <strain evidence="2">CCMP3107</strain>
    </source>
</reference>
<feature type="chain" id="PRO_5030160987" evidence="1">
    <location>
        <begin position="21"/>
        <end position="232"/>
    </location>
</feature>
<proteinExistence type="predicted"/>
<gene>
    <name evidence="2" type="ORF">HAKA00212_LOCUS7383</name>
</gene>
<name>A0A6V2RGX3_HETAK</name>
<dbReference type="EMBL" id="HBIU01015841">
    <property type="protein sequence ID" value="CAE0628701.1"/>
    <property type="molecule type" value="Transcribed_RNA"/>
</dbReference>
<protein>
    <submittedName>
        <fullName evidence="2">Uncharacterized protein</fullName>
    </submittedName>
</protein>